<evidence type="ECO:0008006" key="3">
    <source>
        <dbReference type="Google" id="ProtNLM"/>
    </source>
</evidence>
<keyword evidence="2" id="KW-1185">Reference proteome</keyword>
<gene>
    <name evidence="1" type="ORF">EBN03_31845</name>
</gene>
<dbReference type="OrthoDB" id="4546644at2"/>
<comment type="caution">
    <text evidence="1">The sequence shown here is derived from an EMBL/GenBank/DDBJ whole genome shotgun (WGS) entry which is preliminary data.</text>
</comment>
<dbReference type="EMBL" id="RFFH01000026">
    <property type="protein sequence ID" value="RMI28059.1"/>
    <property type="molecule type" value="Genomic_DNA"/>
</dbReference>
<evidence type="ECO:0000313" key="1">
    <source>
        <dbReference type="EMBL" id="RMI28059.1"/>
    </source>
</evidence>
<evidence type="ECO:0000313" key="2">
    <source>
        <dbReference type="Proteomes" id="UP000279275"/>
    </source>
</evidence>
<accession>A0A3M2KRG9</accession>
<proteinExistence type="predicted"/>
<dbReference type="AlphaFoldDB" id="A0A3M2KRG9"/>
<reference evidence="1 2" key="1">
    <citation type="submission" date="2018-10" db="EMBL/GenBank/DDBJ databases">
        <title>Isolation from cow dung.</title>
        <authorList>
            <person name="Ling L."/>
        </authorList>
    </citation>
    <scope>NUCLEOTIDE SEQUENCE [LARGE SCALE GENOMIC DNA]</scope>
    <source>
        <strain evidence="1 2">NEAU-LL90</strain>
    </source>
</reference>
<name>A0A3M2KRG9_9NOCA</name>
<protein>
    <recommendedName>
        <fullName evidence="3">DNA-directed RNA polymerase subunit beta</fullName>
    </recommendedName>
</protein>
<organism evidence="1 2">
    <name type="scientific">Nocardia stercoris</name>
    <dbReference type="NCBI Taxonomy" id="2483361"/>
    <lineage>
        <taxon>Bacteria</taxon>
        <taxon>Bacillati</taxon>
        <taxon>Actinomycetota</taxon>
        <taxon>Actinomycetes</taxon>
        <taxon>Mycobacteriales</taxon>
        <taxon>Nocardiaceae</taxon>
        <taxon>Nocardia</taxon>
    </lineage>
</organism>
<dbReference type="Proteomes" id="UP000279275">
    <property type="component" value="Unassembled WGS sequence"/>
</dbReference>
<sequence length="156" mass="17204">MTTLFDSTLEVRCVQYRREFHLAASIDPASRHILLEIGPRFGAITMPAELGERVQQRLTDTGIAGPVVHHPRARRWTFLTLAPRPGTLTKAVTAELFRLYATVACPGSQVVLPSADDERTGYRTWVQAPETADTVPALEEVLIATTAVCGRKVPMH</sequence>